<gene>
    <name evidence="1" type="ORF">SPELUC_LOCUS8721</name>
</gene>
<dbReference type="Proteomes" id="UP000789366">
    <property type="component" value="Unassembled WGS sequence"/>
</dbReference>
<proteinExistence type="predicted"/>
<keyword evidence="2" id="KW-1185">Reference proteome</keyword>
<name>A0ACA9NC21_9GLOM</name>
<comment type="caution">
    <text evidence="1">The sequence shown here is derived from an EMBL/GenBank/DDBJ whole genome shotgun (WGS) entry which is preliminary data.</text>
</comment>
<dbReference type="EMBL" id="CAJVPW010013468">
    <property type="protein sequence ID" value="CAG8645348.1"/>
    <property type="molecule type" value="Genomic_DNA"/>
</dbReference>
<organism evidence="1 2">
    <name type="scientific">Cetraspora pellucida</name>
    <dbReference type="NCBI Taxonomy" id="1433469"/>
    <lineage>
        <taxon>Eukaryota</taxon>
        <taxon>Fungi</taxon>
        <taxon>Fungi incertae sedis</taxon>
        <taxon>Mucoromycota</taxon>
        <taxon>Glomeromycotina</taxon>
        <taxon>Glomeromycetes</taxon>
        <taxon>Diversisporales</taxon>
        <taxon>Gigasporaceae</taxon>
        <taxon>Cetraspora</taxon>
    </lineage>
</organism>
<sequence length="463" mass="52194">MSNKQEKKNKEFVKFAEQTAHDAYIFGYPLVLMDVTKCTQIGDGITINTFHNENKFPDASFKNVVSPNVDTLYSDAWLNLSHGPVILSVPQITKCYYVMELLDAWTNVFASIGTRTTGIGAGDFAIIGPNWNGSLNNLPPVVRSPTNMAWIIGRIYSDSYPNPDETVREYQNKFKLTPSNVWGVPSVNESLPPTEYESLSPTGSLSPPDIVAKLKPQDFFNRLNMLMVDNPPAPDDAIAMLRFREISIVAGRLFDLDHFSSEVENAIESGYNNALNEIGTSTLEPTKQSARKTNYWSLPLENVARFGTDYLQRAIVAYLIFGLNLPEDAVYANSQFDSEGNPLSGKNKYTICFRREEMPPVRAFWSLTMYNTKQQFVANSISRYALGSRDIEKLDDKLHFDEDGSLTLYLQNECPGDPIEKSNWLPAPNGENENYGTIIMRLYWPLDEVLFGKWIPPAIKKVQ</sequence>
<reference evidence="1" key="1">
    <citation type="submission" date="2021-06" db="EMBL/GenBank/DDBJ databases">
        <authorList>
            <person name="Kallberg Y."/>
            <person name="Tangrot J."/>
            <person name="Rosling A."/>
        </authorList>
    </citation>
    <scope>NUCLEOTIDE SEQUENCE</scope>
    <source>
        <strain evidence="1">28 12/20/2015</strain>
    </source>
</reference>
<accession>A0ACA9NC21</accession>
<evidence type="ECO:0000313" key="1">
    <source>
        <dbReference type="EMBL" id="CAG8645348.1"/>
    </source>
</evidence>
<protein>
    <submittedName>
        <fullName evidence="1">14562_t:CDS:1</fullName>
    </submittedName>
</protein>
<evidence type="ECO:0000313" key="2">
    <source>
        <dbReference type="Proteomes" id="UP000789366"/>
    </source>
</evidence>